<keyword evidence="3" id="KW-1185">Reference proteome</keyword>
<reference evidence="2 3" key="1">
    <citation type="submission" date="2019-03" db="EMBL/GenBank/DDBJ databases">
        <title>First draft genome of Liparis tanakae, snailfish: a comprehensive survey of snailfish specific genes.</title>
        <authorList>
            <person name="Kim W."/>
            <person name="Song I."/>
            <person name="Jeong J.-H."/>
            <person name="Kim D."/>
            <person name="Kim S."/>
            <person name="Ryu S."/>
            <person name="Song J.Y."/>
            <person name="Lee S.K."/>
        </authorList>
    </citation>
    <scope>NUCLEOTIDE SEQUENCE [LARGE SCALE GENOMIC DNA]</scope>
    <source>
        <tissue evidence="2">Muscle</tissue>
    </source>
</reference>
<evidence type="ECO:0000313" key="3">
    <source>
        <dbReference type="Proteomes" id="UP000314294"/>
    </source>
</evidence>
<feature type="compositionally biased region" description="Basic and acidic residues" evidence="1">
    <location>
        <begin position="10"/>
        <end position="38"/>
    </location>
</feature>
<name>A0A4Z2HDN1_9TELE</name>
<proteinExistence type="predicted"/>
<evidence type="ECO:0000256" key="1">
    <source>
        <dbReference type="SAM" id="MobiDB-lite"/>
    </source>
</evidence>
<accession>A0A4Z2HDN1</accession>
<feature type="region of interest" description="Disordered" evidence="1">
    <location>
        <begin position="1"/>
        <end position="60"/>
    </location>
</feature>
<comment type="caution">
    <text evidence="2">The sequence shown here is derived from an EMBL/GenBank/DDBJ whole genome shotgun (WGS) entry which is preliminary data.</text>
</comment>
<dbReference type="EMBL" id="SRLO01000261">
    <property type="protein sequence ID" value="TNN63977.1"/>
    <property type="molecule type" value="Genomic_DNA"/>
</dbReference>
<protein>
    <submittedName>
        <fullName evidence="2">Uncharacterized protein</fullName>
    </submittedName>
</protein>
<gene>
    <name evidence="2" type="ORF">EYF80_025819</name>
</gene>
<dbReference type="Proteomes" id="UP000314294">
    <property type="component" value="Unassembled WGS sequence"/>
</dbReference>
<dbReference type="AlphaFoldDB" id="A0A4Z2HDN1"/>
<organism evidence="2 3">
    <name type="scientific">Liparis tanakae</name>
    <name type="common">Tanaka's snailfish</name>
    <dbReference type="NCBI Taxonomy" id="230148"/>
    <lineage>
        <taxon>Eukaryota</taxon>
        <taxon>Metazoa</taxon>
        <taxon>Chordata</taxon>
        <taxon>Craniata</taxon>
        <taxon>Vertebrata</taxon>
        <taxon>Euteleostomi</taxon>
        <taxon>Actinopterygii</taxon>
        <taxon>Neopterygii</taxon>
        <taxon>Teleostei</taxon>
        <taxon>Neoteleostei</taxon>
        <taxon>Acanthomorphata</taxon>
        <taxon>Eupercaria</taxon>
        <taxon>Perciformes</taxon>
        <taxon>Cottioidei</taxon>
        <taxon>Cottales</taxon>
        <taxon>Liparidae</taxon>
        <taxon>Liparis</taxon>
    </lineage>
</organism>
<sequence length="75" mass="7956">MVDGRGVGVGDEHGGGALREDEGEDVTHSIHMEVDTDTGRQASARPISSTARKKKLELDARNGRVAGRQLAISET</sequence>
<evidence type="ECO:0000313" key="2">
    <source>
        <dbReference type="EMBL" id="TNN63977.1"/>
    </source>
</evidence>